<evidence type="ECO:0000256" key="10">
    <source>
        <dbReference type="SAM" id="MobiDB-lite"/>
    </source>
</evidence>
<dbReference type="SUPFAM" id="SSF57667">
    <property type="entry name" value="beta-beta-alpha zinc fingers"/>
    <property type="match status" value="2"/>
</dbReference>
<feature type="repeat" description="WD" evidence="9">
    <location>
        <begin position="26"/>
        <end position="60"/>
    </location>
</feature>
<keyword evidence="5 8" id="KW-0863">Zinc-finger</keyword>
<keyword evidence="13" id="KW-1185">Reference proteome</keyword>
<dbReference type="InterPro" id="IPR003656">
    <property type="entry name" value="Znf_BED"/>
</dbReference>
<dbReference type="InterPro" id="IPR037850">
    <property type="entry name" value="RBBP5/Swd1"/>
</dbReference>
<dbReference type="Pfam" id="PF02892">
    <property type="entry name" value="zf-BED"/>
    <property type="match status" value="2"/>
</dbReference>
<protein>
    <recommendedName>
        <fullName evidence="11">BED-type domain-containing protein</fullName>
    </recommendedName>
</protein>
<dbReference type="GO" id="GO:0008270">
    <property type="term" value="F:zinc ion binding"/>
    <property type="evidence" value="ECO:0007669"/>
    <property type="project" value="UniProtKB-KW"/>
</dbReference>
<dbReference type="InterPro" id="IPR001680">
    <property type="entry name" value="WD40_rpt"/>
</dbReference>
<comment type="subcellular location">
    <subcellularLocation>
        <location evidence="1">Nucleus</location>
    </subcellularLocation>
</comment>
<dbReference type="InterPro" id="IPR015943">
    <property type="entry name" value="WD40/YVTN_repeat-like_dom_sf"/>
</dbReference>
<dbReference type="PANTHER" id="PTHR44040:SF1">
    <property type="entry name" value="RETINOBLASTOMA-BINDING PROTEIN 5"/>
    <property type="match status" value="1"/>
</dbReference>
<keyword evidence="6" id="KW-0862">Zinc</keyword>
<dbReference type="InterPro" id="IPR019775">
    <property type="entry name" value="WD40_repeat_CS"/>
</dbReference>
<evidence type="ECO:0000256" key="6">
    <source>
        <dbReference type="ARBA" id="ARBA00022833"/>
    </source>
</evidence>
<dbReference type="Pfam" id="PF00400">
    <property type="entry name" value="WD40"/>
    <property type="match status" value="2"/>
</dbReference>
<dbReference type="InterPro" id="IPR036236">
    <property type="entry name" value="Znf_C2H2_sf"/>
</dbReference>
<reference evidence="12" key="1">
    <citation type="journal article" date="2023" name="bioRxiv">
        <title>Improved chromosome-level genome assembly for marigold (Tagetes erecta).</title>
        <authorList>
            <person name="Jiang F."/>
            <person name="Yuan L."/>
            <person name="Wang S."/>
            <person name="Wang H."/>
            <person name="Xu D."/>
            <person name="Wang A."/>
            <person name="Fan W."/>
        </authorList>
    </citation>
    <scope>NUCLEOTIDE SEQUENCE</scope>
    <source>
        <strain evidence="12">WSJ</strain>
        <tissue evidence="12">Leaf</tissue>
    </source>
</reference>
<dbReference type="PROSITE" id="PS50808">
    <property type="entry name" value="ZF_BED"/>
    <property type="match status" value="2"/>
</dbReference>
<dbReference type="GO" id="GO:0003677">
    <property type="term" value="F:DNA binding"/>
    <property type="evidence" value="ECO:0007669"/>
    <property type="project" value="InterPro"/>
</dbReference>
<feature type="repeat" description="WD" evidence="9">
    <location>
        <begin position="70"/>
        <end position="104"/>
    </location>
</feature>
<evidence type="ECO:0000256" key="5">
    <source>
        <dbReference type="ARBA" id="ARBA00022771"/>
    </source>
</evidence>
<feature type="compositionally biased region" description="Low complexity" evidence="10">
    <location>
        <begin position="447"/>
        <end position="458"/>
    </location>
</feature>
<dbReference type="EMBL" id="JAUHHV010000010">
    <property type="protein sequence ID" value="KAK1410754.1"/>
    <property type="molecule type" value="Genomic_DNA"/>
</dbReference>
<proteinExistence type="predicted"/>
<evidence type="ECO:0000256" key="4">
    <source>
        <dbReference type="ARBA" id="ARBA00022737"/>
    </source>
</evidence>
<keyword evidence="7" id="KW-0539">Nucleus</keyword>
<evidence type="ECO:0000259" key="11">
    <source>
        <dbReference type="PROSITE" id="PS50808"/>
    </source>
</evidence>
<feature type="domain" description="BED-type" evidence="11">
    <location>
        <begin position="563"/>
        <end position="618"/>
    </location>
</feature>
<feature type="region of interest" description="Disordered" evidence="10">
    <location>
        <begin position="441"/>
        <end position="463"/>
    </location>
</feature>
<dbReference type="InterPro" id="IPR013087">
    <property type="entry name" value="Znf_C2H2_type"/>
</dbReference>
<comment type="caution">
    <text evidence="12">The sequence shown here is derived from an EMBL/GenBank/DDBJ whole genome shotgun (WGS) entry which is preliminary data.</text>
</comment>
<dbReference type="AlphaFoldDB" id="A0AAD8JTZ3"/>
<evidence type="ECO:0000256" key="8">
    <source>
        <dbReference type="PROSITE-ProRule" id="PRU00027"/>
    </source>
</evidence>
<keyword evidence="2 9" id="KW-0853">WD repeat</keyword>
<organism evidence="12 13">
    <name type="scientific">Tagetes erecta</name>
    <name type="common">African marigold</name>
    <dbReference type="NCBI Taxonomy" id="13708"/>
    <lineage>
        <taxon>Eukaryota</taxon>
        <taxon>Viridiplantae</taxon>
        <taxon>Streptophyta</taxon>
        <taxon>Embryophyta</taxon>
        <taxon>Tracheophyta</taxon>
        <taxon>Spermatophyta</taxon>
        <taxon>Magnoliopsida</taxon>
        <taxon>eudicotyledons</taxon>
        <taxon>Gunneridae</taxon>
        <taxon>Pentapetalae</taxon>
        <taxon>asterids</taxon>
        <taxon>campanulids</taxon>
        <taxon>Asterales</taxon>
        <taxon>Asteraceae</taxon>
        <taxon>Asteroideae</taxon>
        <taxon>Heliantheae alliance</taxon>
        <taxon>Tageteae</taxon>
        <taxon>Tagetes</taxon>
    </lineage>
</organism>
<dbReference type="PROSITE" id="PS00678">
    <property type="entry name" value="WD_REPEATS_1"/>
    <property type="match status" value="1"/>
</dbReference>
<gene>
    <name evidence="12" type="ORF">QVD17_37293</name>
</gene>
<dbReference type="SMART" id="SM00614">
    <property type="entry name" value="ZnF_BED"/>
    <property type="match status" value="2"/>
</dbReference>
<dbReference type="PROSITE" id="PS00028">
    <property type="entry name" value="ZINC_FINGER_C2H2_1"/>
    <property type="match status" value="1"/>
</dbReference>
<dbReference type="PROSITE" id="PS50082">
    <property type="entry name" value="WD_REPEATS_2"/>
    <property type="match status" value="2"/>
</dbReference>
<dbReference type="Proteomes" id="UP001229421">
    <property type="component" value="Unassembled WGS sequence"/>
</dbReference>
<accession>A0AAD8JTZ3</accession>
<evidence type="ECO:0000313" key="13">
    <source>
        <dbReference type="Proteomes" id="UP001229421"/>
    </source>
</evidence>
<evidence type="ECO:0000256" key="2">
    <source>
        <dbReference type="ARBA" id="ARBA00022574"/>
    </source>
</evidence>
<evidence type="ECO:0000256" key="3">
    <source>
        <dbReference type="ARBA" id="ARBA00022723"/>
    </source>
</evidence>
<keyword evidence="3" id="KW-0479">Metal-binding</keyword>
<sequence length="707" mass="78302">MDVSVTDPLQGNFPEVIDTYLDCGIMKCIAFNRRGTLLAAGCSDGRCVVWDFQTGGIAKELKNNDCVAAITSVCWSKSGHHILISAADSYLTLWNVSKGEKVFQTILQQTPLQACLHPGSSGSSSPPSLCLVSPSSSAPFLLDFHTQITTVLPISSSPDNGSHNPFSDGSAHHTPTAACFNKTGDLVYLGNSIGEILIIDHKNNKICGIVEIPGGAMIKNIVFSRNARHLLTNSSDRIIRVYENLLPLKDSFKFFEANAVSDTEKLKSVGLKSLSLFQEFQDSITKEHWKAPCFSGDSMWVVGGSASKGEHKIYIWGRDGLLVKLLEGPREALVDLAWHPIQPVVVSVSLTGLVYIWVKDYTENWSAFAPDFRELEANEEYVEQEDEFDLMPDIEKLKGSCLNEDDEVDIITVEKDSTFSDSDVPQEELCYLPTHPFPDVPEKLLESNNSGSPPSNDSSKTEGVDNSLIVYTGGTCDAVVENSVVEYTGGTCEAVVENAVVEYTGGELLKRKRKRSKKLLELQDLKDTQTAIASDCSYKESFSTPGDLSITEFKKRKNPNKGQLRSMVWNHFKKIKKPDQQVVAVCNYCSINYAGGATGTTNLRHHLRRKHAEVIVPGDCSYINIVSTTDDESAAEYEEVNPVVQRKIRSKVWNYYKKLNKPNNKSVAVCNFCRKKFVSGAAGTHHLWNHLKRKHAKDVEPFVLTRK</sequence>
<evidence type="ECO:0000256" key="9">
    <source>
        <dbReference type="PROSITE-ProRule" id="PRU00221"/>
    </source>
</evidence>
<evidence type="ECO:0000256" key="1">
    <source>
        <dbReference type="ARBA" id="ARBA00004123"/>
    </source>
</evidence>
<dbReference type="InterPro" id="IPR036322">
    <property type="entry name" value="WD40_repeat_dom_sf"/>
</dbReference>
<name>A0AAD8JTZ3_TARER</name>
<dbReference type="SMART" id="SM00320">
    <property type="entry name" value="WD40"/>
    <property type="match status" value="4"/>
</dbReference>
<keyword evidence="4" id="KW-0677">Repeat</keyword>
<evidence type="ECO:0000256" key="7">
    <source>
        <dbReference type="ARBA" id="ARBA00023242"/>
    </source>
</evidence>
<dbReference type="Gene3D" id="2.130.10.10">
    <property type="entry name" value="YVTN repeat-like/Quinoprotein amine dehydrogenase"/>
    <property type="match status" value="2"/>
</dbReference>
<dbReference type="PANTHER" id="PTHR44040">
    <property type="entry name" value="RETINOBLASTOMA-BINDING PROTEIN 5"/>
    <property type="match status" value="1"/>
</dbReference>
<evidence type="ECO:0000313" key="12">
    <source>
        <dbReference type="EMBL" id="KAK1410754.1"/>
    </source>
</evidence>
<dbReference type="SUPFAM" id="SSF50978">
    <property type="entry name" value="WD40 repeat-like"/>
    <property type="match status" value="1"/>
</dbReference>
<feature type="domain" description="BED-type" evidence="11">
    <location>
        <begin position="647"/>
        <end position="702"/>
    </location>
</feature>
<dbReference type="GO" id="GO:0048188">
    <property type="term" value="C:Set1C/COMPASS complex"/>
    <property type="evidence" value="ECO:0007669"/>
    <property type="project" value="InterPro"/>
</dbReference>